<accession>A0ACC0C9I1</accession>
<gene>
    <name evidence="1" type="ORF">M9H77_02763</name>
</gene>
<reference evidence="2" key="1">
    <citation type="journal article" date="2023" name="Nat. Plants">
        <title>Single-cell RNA sequencing provides a high-resolution roadmap for understanding the multicellular compartmentation of specialized metabolism.</title>
        <authorList>
            <person name="Sun S."/>
            <person name="Shen X."/>
            <person name="Li Y."/>
            <person name="Li Y."/>
            <person name="Wang S."/>
            <person name="Li R."/>
            <person name="Zhang H."/>
            <person name="Shen G."/>
            <person name="Guo B."/>
            <person name="Wei J."/>
            <person name="Xu J."/>
            <person name="St-Pierre B."/>
            <person name="Chen S."/>
            <person name="Sun C."/>
        </authorList>
    </citation>
    <scope>NUCLEOTIDE SEQUENCE [LARGE SCALE GENOMIC DNA]</scope>
</reference>
<sequence>MHAIETPRMGRGKIEIKKIENANSRQVTFSKRRQGLLKKANELAVLCDAQVAVIIFSSTGKMFEYSSTTEQSCMYVSDSIPELLAFDFEICEFESMHQILTRYNKCAPNLESSTSEQKQVNVQNLLPKADTKEAELLKEEVARLKKRQLQLLGKDLNGVGLHELQRIEEELNGGLQSAREKKEAVVMEQLELSKAREQRALQENQALRRQLEELQASIPVSLPTPVFLEYYPGEKKGKPAKSISESAEMDGDGSAENGDSDTTLHLGPPSGFIRKRKAPETEGLGMGCTFRNIGDLKSSKEMLIVNTNNINYFLVGITYMKKMHNILKTHGRTLGFTRKRRLLRLKVKAWLGQEIGRKPMAALPGC</sequence>
<keyword evidence="2" id="KW-1185">Reference proteome</keyword>
<comment type="caution">
    <text evidence="1">The sequence shown here is derived from an EMBL/GenBank/DDBJ whole genome shotgun (WGS) entry which is preliminary data.</text>
</comment>
<dbReference type="EMBL" id="CM044701">
    <property type="protein sequence ID" value="KAI5681535.1"/>
    <property type="molecule type" value="Genomic_DNA"/>
</dbReference>
<organism evidence="1 2">
    <name type="scientific">Catharanthus roseus</name>
    <name type="common">Madagascar periwinkle</name>
    <name type="synonym">Vinca rosea</name>
    <dbReference type="NCBI Taxonomy" id="4058"/>
    <lineage>
        <taxon>Eukaryota</taxon>
        <taxon>Viridiplantae</taxon>
        <taxon>Streptophyta</taxon>
        <taxon>Embryophyta</taxon>
        <taxon>Tracheophyta</taxon>
        <taxon>Spermatophyta</taxon>
        <taxon>Magnoliopsida</taxon>
        <taxon>eudicotyledons</taxon>
        <taxon>Gunneridae</taxon>
        <taxon>Pentapetalae</taxon>
        <taxon>asterids</taxon>
        <taxon>lamiids</taxon>
        <taxon>Gentianales</taxon>
        <taxon>Apocynaceae</taxon>
        <taxon>Rauvolfioideae</taxon>
        <taxon>Vinceae</taxon>
        <taxon>Catharanthinae</taxon>
        <taxon>Catharanthus</taxon>
    </lineage>
</organism>
<evidence type="ECO:0000313" key="1">
    <source>
        <dbReference type="EMBL" id="KAI5681535.1"/>
    </source>
</evidence>
<dbReference type="Proteomes" id="UP001060085">
    <property type="component" value="Linkage Group LG01"/>
</dbReference>
<proteinExistence type="predicted"/>
<name>A0ACC0C9I1_CATRO</name>
<evidence type="ECO:0000313" key="2">
    <source>
        <dbReference type="Proteomes" id="UP001060085"/>
    </source>
</evidence>
<protein>
    <submittedName>
        <fullName evidence="1">Uncharacterized protein</fullName>
    </submittedName>
</protein>